<comment type="caution">
    <text evidence="3">The sequence shown here is derived from an EMBL/GenBank/DDBJ whole genome shotgun (WGS) entry which is preliminary data.</text>
</comment>
<reference evidence="3" key="1">
    <citation type="submission" date="2022-07" db="EMBL/GenBank/DDBJ databases">
        <title>Phylogenomic reconstructions and comparative analyses of Kickxellomycotina fungi.</title>
        <authorList>
            <person name="Reynolds N.K."/>
            <person name="Stajich J.E."/>
            <person name="Barry K."/>
            <person name="Grigoriev I.V."/>
            <person name="Crous P."/>
            <person name="Smith M.E."/>
        </authorList>
    </citation>
    <scope>NUCLEOTIDE SEQUENCE</scope>
    <source>
        <strain evidence="3">RSA 861</strain>
    </source>
</reference>
<evidence type="ECO:0000313" key="4">
    <source>
        <dbReference type="Proteomes" id="UP001150569"/>
    </source>
</evidence>
<evidence type="ECO:0008006" key="5">
    <source>
        <dbReference type="Google" id="ProtNLM"/>
    </source>
</evidence>
<accession>A0A9W7ZYB1</accession>
<evidence type="ECO:0000256" key="1">
    <source>
        <dbReference type="SAM" id="MobiDB-lite"/>
    </source>
</evidence>
<dbReference type="EMBL" id="JANBPT010000572">
    <property type="protein sequence ID" value="KAJ1916696.1"/>
    <property type="molecule type" value="Genomic_DNA"/>
</dbReference>
<gene>
    <name evidence="3" type="ORF">IWQ60_008023</name>
</gene>
<feature type="signal peptide" evidence="2">
    <location>
        <begin position="1"/>
        <end position="25"/>
    </location>
</feature>
<sequence length="108" mass="11077">MQFTTARLLVAATAVMALLASPVVAHPHKRDTDSTSSPPPSDDTLVAASISGIPLPSPTSEDCLSGTMACGGSYADGFTVCDWGTPVSFACPTGTKCYPNGSFIVCNY</sequence>
<protein>
    <recommendedName>
        <fullName evidence="5">Carbohydrate-binding module family 19 domain-containing protein</fullName>
    </recommendedName>
</protein>
<evidence type="ECO:0000313" key="3">
    <source>
        <dbReference type="EMBL" id="KAJ1916696.1"/>
    </source>
</evidence>
<dbReference type="Proteomes" id="UP001150569">
    <property type="component" value="Unassembled WGS sequence"/>
</dbReference>
<evidence type="ECO:0000256" key="2">
    <source>
        <dbReference type="SAM" id="SignalP"/>
    </source>
</evidence>
<name>A0A9W7ZYB1_9FUNG</name>
<organism evidence="3 4">
    <name type="scientific">Tieghemiomyces parasiticus</name>
    <dbReference type="NCBI Taxonomy" id="78921"/>
    <lineage>
        <taxon>Eukaryota</taxon>
        <taxon>Fungi</taxon>
        <taxon>Fungi incertae sedis</taxon>
        <taxon>Zoopagomycota</taxon>
        <taxon>Kickxellomycotina</taxon>
        <taxon>Dimargaritomycetes</taxon>
        <taxon>Dimargaritales</taxon>
        <taxon>Dimargaritaceae</taxon>
        <taxon>Tieghemiomyces</taxon>
    </lineage>
</organism>
<proteinExistence type="predicted"/>
<feature type="chain" id="PRO_5040737708" description="Carbohydrate-binding module family 19 domain-containing protein" evidence="2">
    <location>
        <begin position="26"/>
        <end position="108"/>
    </location>
</feature>
<keyword evidence="2" id="KW-0732">Signal</keyword>
<dbReference type="AlphaFoldDB" id="A0A9W7ZYB1"/>
<keyword evidence="4" id="KW-1185">Reference proteome</keyword>
<feature type="region of interest" description="Disordered" evidence="1">
    <location>
        <begin position="26"/>
        <end position="59"/>
    </location>
</feature>